<feature type="signal peptide" evidence="1">
    <location>
        <begin position="1"/>
        <end position="19"/>
    </location>
</feature>
<sequence>MVKNIAFALAGLAGFNAHGAGFLTAASHLHVTPDLVTASSGQIIVLAEWLRGTDLKNLLVGQSSRTGKFSALKVALTGLPGVFMPATVEYWRRWQSLPNSPETLSAHLLPAQVYVPTRSKAYVSGIASILNAATLGGSSVGVVFNAYDPVRGEGILFGNRTAMQLLPNVNLLPITQKAVEAALWLSLYGFENLPNGLMDGAYHRPCVIAELHRFDRIFAVRPLAHGWHGEKPASWFDVQDWQCEMWFTVGYDAEVADIKRINRLIECGALTDARYRKVDLREVLTKHPCGYFNYFSERPEVFQAAYDEAMKKLQEHDGP</sequence>
<proteinExistence type="predicted"/>
<dbReference type="EMBL" id="JAYLVJ010000071">
    <property type="protein sequence ID" value="MEO1759227.1"/>
    <property type="molecule type" value="Genomic_DNA"/>
</dbReference>
<protein>
    <submittedName>
        <fullName evidence="2">Uncharacterized protein</fullName>
    </submittedName>
</protein>
<dbReference type="RefSeq" id="WP_107203567.1">
    <property type="nucleotide sequence ID" value="NZ_JAYLVJ010000071.1"/>
</dbReference>
<evidence type="ECO:0000313" key="2">
    <source>
        <dbReference type="EMBL" id="MEO1759227.1"/>
    </source>
</evidence>
<gene>
    <name evidence="2" type="ORF">VOI32_35635</name>
</gene>
<comment type="caution">
    <text evidence="2">The sequence shown here is derived from an EMBL/GenBank/DDBJ whole genome shotgun (WGS) entry which is preliminary data.</text>
</comment>
<name>A0ABV0E7J4_9BURK</name>
<keyword evidence="1" id="KW-0732">Signal</keyword>
<evidence type="ECO:0000313" key="3">
    <source>
        <dbReference type="Proteomes" id="UP001462961"/>
    </source>
</evidence>
<dbReference type="Proteomes" id="UP001462961">
    <property type="component" value="Unassembled WGS sequence"/>
</dbReference>
<reference evidence="2 3" key="1">
    <citation type="submission" date="2024-01" db="EMBL/GenBank/DDBJ databases">
        <title>The diversity of rhizobia nodulating Mimosa spp. in eleven states of Brazil covering several biomes is determined by host plant, location, and edaphic factors.</title>
        <authorList>
            <person name="Rouws L."/>
            <person name="Barauna A."/>
            <person name="Beukes C."/>
            <person name="De Faria S.M."/>
            <person name="Gross E."/>
            <person name="Dos Reis Junior F.B."/>
            <person name="Simon M."/>
            <person name="Maluk M."/>
            <person name="Odee D.W."/>
            <person name="Kenicer G."/>
            <person name="Young J.P.W."/>
            <person name="Reis V.M."/>
            <person name="Zilli J."/>
            <person name="James E.K."/>
        </authorList>
    </citation>
    <scope>NUCLEOTIDE SEQUENCE [LARGE SCALE GENOMIC DNA]</scope>
    <source>
        <strain evidence="2 3">JHI1651</strain>
    </source>
</reference>
<organism evidence="2 3">
    <name type="scientific">Paraburkholderia caribensis</name>
    <dbReference type="NCBI Taxonomy" id="75105"/>
    <lineage>
        <taxon>Bacteria</taxon>
        <taxon>Pseudomonadati</taxon>
        <taxon>Pseudomonadota</taxon>
        <taxon>Betaproteobacteria</taxon>
        <taxon>Burkholderiales</taxon>
        <taxon>Burkholderiaceae</taxon>
        <taxon>Paraburkholderia</taxon>
    </lineage>
</organism>
<feature type="chain" id="PRO_5045255983" evidence="1">
    <location>
        <begin position="20"/>
        <end position="319"/>
    </location>
</feature>
<evidence type="ECO:0000256" key="1">
    <source>
        <dbReference type="SAM" id="SignalP"/>
    </source>
</evidence>
<keyword evidence="3" id="KW-1185">Reference proteome</keyword>
<accession>A0ABV0E7J4</accession>